<dbReference type="EMBL" id="PDKO01000019">
    <property type="protein sequence ID" value="RXJ61211.1"/>
    <property type="molecule type" value="Genomic_DNA"/>
</dbReference>
<dbReference type="GO" id="GO:0003676">
    <property type="term" value="F:nucleic acid binding"/>
    <property type="evidence" value="ECO:0007669"/>
    <property type="project" value="InterPro"/>
</dbReference>
<dbReference type="Pfam" id="PF08722">
    <property type="entry name" value="Tn7_TnsA-like_N"/>
    <property type="match status" value="1"/>
</dbReference>
<keyword evidence="3" id="KW-1185">Reference proteome</keyword>
<reference evidence="2 3" key="1">
    <citation type="submission" date="2017-10" db="EMBL/GenBank/DDBJ databases">
        <title>Genomics of the genus Arcobacter.</title>
        <authorList>
            <person name="Perez-Cataluna A."/>
            <person name="Figueras M.J."/>
        </authorList>
    </citation>
    <scope>NUCLEOTIDE SEQUENCE [LARGE SCALE GENOMIC DNA]</scope>
    <source>
        <strain evidence="2 3">DSM 24636</strain>
    </source>
</reference>
<comment type="caution">
    <text evidence="2">The sequence shown here is derived from an EMBL/GenBank/DDBJ whole genome shotgun (WGS) entry which is preliminary data.</text>
</comment>
<dbReference type="Proteomes" id="UP000290191">
    <property type="component" value="Unassembled WGS sequence"/>
</dbReference>
<protein>
    <recommendedName>
        <fullName evidence="1">TnsA endonuclease N-terminal domain-containing protein</fullName>
    </recommendedName>
</protein>
<dbReference type="InterPro" id="IPR011856">
    <property type="entry name" value="tRNA_endonuc-like_dom_sf"/>
</dbReference>
<feature type="domain" description="TnsA endonuclease N-terminal" evidence="1">
    <location>
        <begin position="50"/>
        <end position="130"/>
    </location>
</feature>
<evidence type="ECO:0000313" key="3">
    <source>
        <dbReference type="Proteomes" id="UP000290191"/>
    </source>
</evidence>
<accession>A0A4Q0XZ37</accession>
<dbReference type="Gene3D" id="3.40.1350.10">
    <property type="match status" value="1"/>
</dbReference>
<dbReference type="AlphaFoldDB" id="A0A4Q0XZ37"/>
<evidence type="ECO:0000259" key="1">
    <source>
        <dbReference type="Pfam" id="PF08722"/>
    </source>
</evidence>
<sequence length="222" mass="26302">MLEDYIKFPQRKIKKSYRSVIGHFPSIKNGKSIIYESLLERACYLSLEFDESVFAYYEQPQIEIDFRNRHLTYSLDCYIQRAKETGLKDTIVEVKYSNELEKNKEYFAEKFEATKVFAKENDLEFDVFTELSYSKEYIENLDFLYRYKENPIEHKYEKEILDVLKETIKLAAFDLVQKITSNPKEYAIVSNNIWSLVSNGKLKSDLFSDELTMESLVELNNG</sequence>
<gene>
    <name evidence="2" type="ORF">CRV06_14445</name>
</gene>
<organism evidence="2 3">
    <name type="scientific">Halarcobacter anaerophilus</name>
    <dbReference type="NCBI Taxonomy" id="877500"/>
    <lineage>
        <taxon>Bacteria</taxon>
        <taxon>Pseudomonadati</taxon>
        <taxon>Campylobacterota</taxon>
        <taxon>Epsilonproteobacteria</taxon>
        <taxon>Campylobacterales</taxon>
        <taxon>Arcobacteraceae</taxon>
        <taxon>Halarcobacter</taxon>
    </lineage>
</organism>
<dbReference type="RefSeq" id="WP_129083021.1">
    <property type="nucleotide sequence ID" value="NZ_CP041070.1"/>
</dbReference>
<dbReference type="OrthoDB" id="881413at2"/>
<name>A0A4Q0XZ37_9BACT</name>
<dbReference type="InterPro" id="IPR014833">
    <property type="entry name" value="TnsA_N"/>
</dbReference>
<evidence type="ECO:0000313" key="2">
    <source>
        <dbReference type="EMBL" id="RXJ61211.1"/>
    </source>
</evidence>
<proteinExistence type="predicted"/>